<gene>
    <name evidence="5" type="ORF">LUZ63_012646</name>
</gene>
<dbReference type="AlphaFoldDB" id="A0A9Q0CL47"/>
<dbReference type="Proteomes" id="UP001151287">
    <property type="component" value="Unassembled WGS sequence"/>
</dbReference>
<dbReference type="SUPFAM" id="SSF48452">
    <property type="entry name" value="TPR-like"/>
    <property type="match status" value="1"/>
</dbReference>
<sequence length="502" mass="57085">MNQISFHAIKIFISSPVGLVEMITPMHRFRSSAHKVFVRMLSSSTENLPGLVDPTDKVCEIMASPSSPGLELLLDQSGLRVPPESAETVLKRFENAGMLAYRFFLWAQKQRNFSHSVNTYHTMIGSLAKIRQYRIMWDLVAAMQRGRLLNVETFCIIMRRYARAKKVEETIYTFNIMDKYGVSPNLAAFNGLLGALCKSKNVRKAQQVFDQMSYQFEPDAKSYSILLEGWGRAPDLPKMREVYRGMVNKGCEPDIVTYGIMVDALCKAGRTEEAVDLVQEMSSRGCPPTSFIYSALVYAYGVEKKIENAVSAFLAMERSGIKPDVVVYNALIKAFCLVDKYENAFRVEEDMMEKGISPDSRTYNIILTSMISAGQTKEAYNVFRTMIKRRDCEPDSDTYTMMIKMFFKTDKPEKALKVWKYMKLKQFVPTMHIFAVLINGLCEKGEVDQACMLFEDMIEKGIRPSGSTFGKLRHLLLKEGREDVLKFLVGKINDLVEEPADN</sequence>
<feature type="repeat" description="PPR" evidence="4">
    <location>
        <begin position="359"/>
        <end position="394"/>
    </location>
</feature>
<dbReference type="PROSITE" id="PS51375">
    <property type="entry name" value="PPR"/>
    <property type="match status" value="9"/>
</dbReference>
<evidence type="ECO:0008006" key="7">
    <source>
        <dbReference type="Google" id="ProtNLM"/>
    </source>
</evidence>
<dbReference type="InterPro" id="IPR011990">
    <property type="entry name" value="TPR-like_helical_dom_sf"/>
</dbReference>
<protein>
    <recommendedName>
        <fullName evidence="7">Pentatricopeptide repeat-containing protein</fullName>
    </recommendedName>
</protein>
<evidence type="ECO:0000256" key="4">
    <source>
        <dbReference type="PROSITE-ProRule" id="PRU00708"/>
    </source>
</evidence>
<comment type="caution">
    <text evidence="5">The sequence shown here is derived from an EMBL/GenBank/DDBJ whole genome shotgun (WGS) entry which is preliminary data.</text>
</comment>
<feature type="repeat" description="PPR" evidence="4">
    <location>
        <begin position="324"/>
        <end position="358"/>
    </location>
</feature>
<evidence type="ECO:0000256" key="2">
    <source>
        <dbReference type="ARBA" id="ARBA00022737"/>
    </source>
</evidence>
<keyword evidence="2" id="KW-0677">Repeat</keyword>
<feature type="repeat" description="PPR" evidence="4">
    <location>
        <begin position="219"/>
        <end position="253"/>
    </location>
</feature>
<evidence type="ECO:0000313" key="6">
    <source>
        <dbReference type="Proteomes" id="UP001151287"/>
    </source>
</evidence>
<feature type="repeat" description="PPR" evidence="4">
    <location>
        <begin position="254"/>
        <end position="288"/>
    </location>
</feature>
<evidence type="ECO:0000256" key="3">
    <source>
        <dbReference type="ARBA" id="ARBA00022946"/>
    </source>
</evidence>
<dbReference type="PANTHER" id="PTHR47447:SF17">
    <property type="entry name" value="OS12G0638900 PROTEIN"/>
    <property type="match status" value="1"/>
</dbReference>
<keyword evidence="6" id="KW-1185">Reference proteome</keyword>
<dbReference type="Gene3D" id="1.25.40.10">
    <property type="entry name" value="Tetratricopeptide repeat domain"/>
    <property type="match status" value="4"/>
</dbReference>
<organism evidence="5 6">
    <name type="scientific">Rhynchospora breviuscula</name>
    <dbReference type="NCBI Taxonomy" id="2022672"/>
    <lineage>
        <taxon>Eukaryota</taxon>
        <taxon>Viridiplantae</taxon>
        <taxon>Streptophyta</taxon>
        <taxon>Embryophyta</taxon>
        <taxon>Tracheophyta</taxon>
        <taxon>Spermatophyta</taxon>
        <taxon>Magnoliopsida</taxon>
        <taxon>Liliopsida</taxon>
        <taxon>Poales</taxon>
        <taxon>Cyperaceae</taxon>
        <taxon>Cyperoideae</taxon>
        <taxon>Rhynchosporeae</taxon>
        <taxon>Rhynchospora</taxon>
    </lineage>
</organism>
<feature type="repeat" description="PPR" evidence="4">
    <location>
        <begin position="185"/>
        <end position="215"/>
    </location>
</feature>
<dbReference type="Pfam" id="PF13041">
    <property type="entry name" value="PPR_2"/>
    <property type="match status" value="3"/>
</dbReference>
<proteinExistence type="inferred from homology"/>
<feature type="repeat" description="PPR" evidence="4">
    <location>
        <begin position="289"/>
        <end position="323"/>
    </location>
</feature>
<feature type="repeat" description="PPR" evidence="4">
    <location>
        <begin position="430"/>
        <end position="464"/>
    </location>
</feature>
<dbReference type="PANTHER" id="PTHR47447">
    <property type="entry name" value="OS03G0856100 PROTEIN"/>
    <property type="match status" value="1"/>
</dbReference>
<comment type="similarity">
    <text evidence="1">Belongs to the PPR family. P subfamily.</text>
</comment>
<dbReference type="Pfam" id="PF01535">
    <property type="entry name" value="PPR"/>
    <property type="match status" value="2"/>
</dbReference>
<feature type="repeat" description="PPR" evidence="4">
    <location>
        <begin position="150"/>
        <end position="184"/>
    </location>
</feature>
<reference evidence="5" key="1">
    <citation type="journal article" date="2022" name="Cell">
        <title>Repeat-based holocentromeres influence genome architecture and karyotype evolution.</title>
        <authorList>
            <person name="Hofstatter P.G."/>
            <person name="Thangavel G."/>
            <person name="Lux T."/>
            <person name="Neumann P."/>
            <person name="Vondrak T."/>
            <person name="Novak P."/>
            <person name="Zhang M."/>
            <person name="Costa L."/>
            <person name="Castellani M."/>
            <person name="Scott A."/>
            <person name="Toegelov H."/>
            <person name="Fuchs J."/>
            <person name="Mata-Sucre Y."/>
            <person name="Dias Y."/>
            <person name="Vanzela A.L.L."/>
            <person name="Huettel B."/>
            <person name="Almeida C.C.S."/>
            <person name="Simkova H."/>
            <person name="Souza G."/>
            <person name="Pedrosa-Harand A."/>
            <person name="Macas J."/>
            <person name="Mayer K.F.X."/>
            <person name="Houben A."/>
            <person name="Marques A."/>
        </authorList>
    </citation>
    <scope>NUCLEOTIDE SEQUENCE</scope>
    <source>
        <strain evidence="5">RhyBre1mFocal</strain>
    </source>
</reference>
<keyword evidence="3" id="KW-0809">Transit peptide</keyword>
<dbReference type="InterPro" id="IPR002885">
    <property type="entry name" value="PPR_rpt"/>
</dbReference>
<dbReference type="Pfam" id="PF12854">
    <property type="entry name" value="PPR_1"/>
    <property type="match status" value="1"/>
</dbReference>
<dbReference type="OrthoDB" id="185373at2759"/>
<name>A0A9Q0CL47_9POAL</name>
<dbReference type="EMBL" id="JAMQYH010000003">
    <property type="protein sequence ID" value="KAJ1695948.1"/>
    <property type="molecule type" value="Genomic_DNA"/>
</dbReference>
<evidence type="ECO:0000313" key="5">
    <source>
        <dbReference type="EMBL" id="KAJ1695948.1"/>
    </source>
</evidence>
<dbReference type="NCBIfam" id="TIGR00756">
    <property type="entry name" value="PPR"/>
    <property type="match status" value="9"/>
</dbReference>
<accession>A0A9Q0CL47</accession>
<evidence type="ECO:0000256" key="1">
    <source>
        <dbReference type="ARBA" id="ARBA00007626"/>
    </source>
</evidence>
<feature type="repeat" description="PPR" evidence="4">
    <location>
        <begin position="395"/>
        <end position="429"/>
    </location>
</feature>